<organism evidence="2 3">
    <name type="scientific">Clostridium collagenovorans DSM 3089</name>
    <dbReference type="NCBI Taxonomy" id="1121306"/>
    <lineage>
        <taxon>Bacteria</taxon>
        <taxon>Bacillati</taxon>
        <taxon>Bacillota</taxon>
        <taxon>Clostridia</taxon>
        <taxon>Eubacteriales</taxon>
        <taxon>Clostridiaceae</taxon>
        <taxon>Clostridium</taxon>
    </lineage>
</organism>
<protein>
    <recommendedName>
        <fullName evidence="1">DUF7662 domain-containing protein</fullName>
    </recommendedName>
</protein>
<accession>A0A1M5VAA1</accession>
<evidence type="ECO:0000313" key="3">
    <source>
        <dbReference type="Proteomes" id="UP000184526"/>
    </source>
</evidence>
<dbReference type="Proteomes" id="UP000184526">
    <property type="component" value="Unassembled WGS sequence"/>
</dbReference>
<feature type="domain" description="DUF7662" evidence="1">
    <location>
        <begin position="7"/>
        <end position="77"/>
    </location>
</feature>
<dbReference type="STRING" id="1121306.SAMN02745196_01194"/>
<gene>
    <name evidence="2" type="ORF">SAMN02745196_01194</name>
</gene>
<name>A0A1M5VAA1_9CLOT</name>
<dbReference type="OrthoDB" id="2833825at2"/>
<dbReference type="AlphaFoldDB" id="A0A1M5VAA1"/>
<dbReference type="EMBL" id="FQXP01000004">
    <property type="protein sequence ID" value="SHH72160.1"/>
    <property type="molecule type" value="Genomic_DNA"/>
</dbReference>
<evidence type="ECO:0000259" key="1">
    <source>
        <dbReference type="Pfam" id="PF24698"/>
    </source>
</evidence>
<dbReference type="Pfam" id="PF24698">
    <property type="entry name" value="DUF7662"/>
    <property type="match status" value="1"/>
</dbReference>
<proteinExistence type="predicted"/>
<keyword evidence="3" id="KW-1185">Reference proteome</keyword>
<evidence type="ECO:0000313" key="2">
    <source>
        <dbReference type="EMBL" id="SHH72160.1"/>
    </source>
</evidence>
<sequence>MREHYKFSKLSQYLRDKDEDTITLSFLEIESILGEKMCKSAYNYQAYWSLSKTHTFPLAWINEGYILKSLDLKNRIIILDKVKLENAKTRIATRIDSNKVSYLDNYILQEKDIIVNVLKYYSETLKDENSRYNSWKHCHEYFLNNRFRTSEEITDNMCLHLAFYLASWGMYRGSSFLLKKDYKVHNEVVKEILKEKYTSLWDINCEDLRNKVDLVLEISEKIKKIYIKKRESLDDLEEVSDTLITKILMGTFGCVPAYDRFLKLGLKIKKVGIQMYNKTSLIELISFYEANKIAFDECKLLVNKCGDNYSEMKLLDMYLWQIGYDNWNKHL</sequence>
<dbReference type="RefSeq" id="WP_084666110.1">
    <property type="nucleotide sequence ID" value="NZ_FQXP01000004.1"/>
</dbReference>
<reference evidence="2 3" key="1">
    <citation type="submission" date="2016-11" db="EMBL/GenBank/DDBJ databases">
        <authorList>
            <person name="Jaros S."/>
            <person name="Januszkiewicz K."/>
            <person name="Wedrychowicz H."/>
        </authorList>
    </citation>
    <scope>NUCLEOTIDE SEQUENCE [LARGE SCALE GENOMIC DNA]</scope>
    <source>
        <strain evidence="2 3">DSM 3089</strain>
    </source>
</reference>
<dbReference type="InterPro" id="IPR056079">
    <property type="entry name" value="DUF7662"/>
</dbReference>